<dbReference type="RefSeq" id="WP_013407736.1">
    <property type="nucleotide sequence ID" value="NC_014655.1"/>
</dbReference>
<dbReference type="AlphaFoldDB" id="E4RRM9"/>
<protein>
    <submittedName>
        <fullName evidence="5">Pirin family protein</fullName>
    </submittedName>
</protein>
<dbReference type="PANTHER" id="PTHR43212:SF3">
    <property type="entry name" value="QUERCETIN 2,3-DIOXYGENASE"/>
    <property type="match status" value="1"/>
</dbReference>
<dbReference type="OrthoDB" id="9780903at2"/>
<name>E4RRM9_LEAB4</name>
<evidence type="ECO:0000256" key="1">
    <source>
        <dbReference type="ARBA" id="ARBA00008416"/>
    </source>
</evidence>
<accession>E4RRM9</accession>
<evidence type="ECO:0000256" key="2">
    <source>
        <dbReference type="RuleBase" id="RU003457"/>
    </source>
</evidence>
<comment type="similarity">
    <text evidence="1 2">Belongs to the pirin family.</text>
</comment>
<dbReference type="PANTHER" id="PTHR43212">
    <property type="entry name" value="QUERCETIN 2,3-DIOXYGENASE"/>
    <property type="match status" value="1"/>
</dbReference>
<proteinExistence type="inferred from homology"/>
<feature type="domain" description="Quercetin 2,3-dioxygenase C-terminal cupin" evidence="4">
    <location>
        <begin position="139"/>
        <end position="223"/>
    </location>
</feature>
<dbReference type="InterPro" id="IPR003829">
    <property type="entry name" value="Pirin_N_dom"/>
</dbReference>
<dbReference type="Pfam" id="PF17954">
    <property type="entry name" value="Pirin_C_2"/>
    <property type="match status" value="1"/>
</dbReference>
<dbReference type="InterPro" id="IPR011051">
    <property type="entry name" value="RmlC_Cupin_sf"/>
</dbReference>
<dbReference type="InterPro" id="IPR041602">
    <property type="entry name" value="Quercetinase_C"/>
</dbReference>
<reference evidence="5 6" key="2">
    <citation type="journal article" date="2011" name="Stand. Genomic Sci.">
        <title>Complete genome sequence of Leadbetterella byssophila type strain (4M15).</title>
        <authorList>
            <person name="Abt B."/>
            <person name="Teshima H."/>
            <person name="Lucas S."/>
            <person name="Lapidus A."/>
            <person name="Del Rio T.G."/>
            <person name="Nolan M."/>
            <person name="Tice H."/>
            <person name="Cheng J.F."/>
            <person name="Pitluck S."/>
            <person name="Liolios K."/>
            <person name="Pagani I."/>
            <person name="Ivanova N."/>
            <person name="Mavromatis K."/>
            <person name="Pati A."/>
            <person name="Tapia R."/>
            <person name="Han C."/>
            <person name="Goodwin L."/>
            <person name="Chen A."/>
            <person name="Palaniappan K."/>
            <person name="Land M."/>
            <person name="Hauser L."/>
            <person name="Chang Y.J."/>
            <person name="Jeffries C.D."/>
            <person name="Rohde M."/>
            <person name="Goker M."/>
            <person name="Tindall B.J."/>
            <person name="Detter J.C."/>
            <person name="Woyke T."/>
            <person name="Bristow J."/>
            <person name="Eisen J.A."/>
            <person name="Markowitz V."/>
            <person name="Hugenholtz P."/>
            <person name="Klenk H.P."/>
            <person name="Kyrpides N.C."/>
        </authorList>
    </citation>
    <scope>NUCLEOTIDE SEQUENCE [LARGE SCALE GENOMIC DNA]</scope>
    <source>
        <strain evidence="6">DSM 17132 / JCM 16389 / KACC 11308 / NBRC 106382 / 4M15</strain>
    </source>
</reference>
<evidence type="ECO:0000313" key="6">
    <source>
        <dbReference type="Proteomes" id="UP000007435"/>
    </source>
</evidence>
<keyword evidence="6" id="KW-1185">Reference proteome</keyword>
<evidence type="ECO:0000313" key="5">
    <source>
        <dbReference type="EMBL" id="ADQ16685.1"/>
    </source>
</evidence>
<dbReference type="InterPro" id="IPR014710">
    <property type="entry name" value="RmlC-like_jellyroll"/>
</dbReference>
<sequence length="242" mass="27359">MIKKIENDKKVGNAHIKILYPGSVIENSTDSGLGSIGRIDHANIGGNVTIKMHPHINDDILSYFRSGHAVHTDSEGFQATVSRNKLMLMKSGKLFYHEETMPEPLEGLQIFIRPKSKDLKPEVVFQDLNETDSVDSWRLLASPKEQTQLQFSSETWIYDTKLTNGKTIELPDLPKNELTGLLYVFQGNVVLNNDINLLKGESILFKNEQIEINALETSELVLFITDENSEYYDDGMYSGNKH</sequence>
<dbReference type="HOGENOM" id="CLU_064194_0_0_10"/>
<organism evidence="5 6">
    <name type="scientific">Leadbetterella byssophila (strain DSM 17132 / JCM 16389 / KACC 11308 / NBRC 106382 / 4M15)</name>
    <dbReference type="NCBI Taxonomy" id="649349"/>
    <lineage>
        <taxon>Bacteria</taxon>
        <taxon>Pseudomonadati</taxon>
        <taxon>Bacteroidota</taxon>
        <taxon>Cytophagia</taxon>
        <taxon>Cytophagales</taxon>
        <taxon>Leadbetterellaceae</taxon>
        <taxon>Leadbetterella</taxon>
    </lineage>
</organism>
<dbReference type="SUPFAM" id="SSF51182">
    <property type="entry name" value="RmlC-like cupins"/>
    <property type="match status" value="1"/>
</dbReference>
<feature type="domain" description="Pirin N-terminal" evidence="3">
    <location>
        <begin position="47"/>
        <end position="112"/>
    </location>
</feature>
<evidence type="ECO:0000259" key="3">
    <source>
        <dbReference type="Pfam" id="PF02678"/>
    </source>
</evidence>
<dbReference type="EMBL" id="CP002305">
    <property type="protein sequence ID" value="ADQ16685.1"/>
    <property type="molecule type" value="Genomic_DNA"/>
</dbReference>
<dbReference type="KEGG" id="lby:Lbys_0947"/>
<evidence type="ECO:0000259" key="4">
    <source>
        <dbReference type="Pfam" id="PF17954"/>
    </source>
</evidence>
<dbReference type="Proteomes" id="UP000007435">
    <property type="component" value="Chromosome"/>
</dbReference>
<gene>
    <name evidence="5" type="ordered locus">Lbys_0947</name>
</gene>
<reference key="1">
    <citation type="submission" date="2010-11" db="EMBL/GenBank/DDBJ databases">
        <title>The complete genome of Leadbetterella byssophila DSM 17132.</title>
        <authorList>
            <consortium name="US DOE Joint Genome Institute (JGI-PGF)"/>
            <person name="Lucas S."/>
            <person name="Copeland A."/>
            <person name="Lapidus A."/>
            <person name="Glavina del Rio T."/>
            <person name="Dalin E."/>
            <person name="Tice H."/>
            <person name="Bruce D."/>
            <person name="Goodwin L."/>
            <person name="Pitluck S."/>
            <person name="Kyrpides N."/>
            <person name="Mavromatis K."/>
            <person name="Ivanova N."/>
            <person name="Teshima H."/>
            <person name="Brettin T."/>
            <person name="Detter J.C."/>
            <person name="Han C."/>
            <person name="Tapia R."/>
            <person name="Land M."/>
            <person name="Hauser L."/>
            <person name="Markowitz V."/>
            <person name="Cheng J.-F."/>
            <person name="Hugenholtz P."/>
            <person name="Woyke T."/>
            <person name="Wu D."/>
            <person name="Tindall B."/>
            <person name="Pomrenke H.G."/>
            <person name="Brambilla E."/>
            <person name="Klenk H.-P."/>
            <person name="Eisen J.A."/>
        </authorList>
    </citation>
    <scope>NUCLEOTIDE SEQUENCE [LARGE SCALE GENOMIC DNA]</scope>
    <source>
        <strain>DSM 17132</strain>
    </source>
</reference>
<dbReference type="Pfam" id="PF02678">
    <property type="entry name" value="Pirin"/>
    <property type="match status" value="1"/>
</dbReference>
<dbReference type="STRING" id="649349.Lbys_0947"/>
<dbReference type="InterPro" id="IPR012093">
    <property type="entry name" value="Pirin"/>
</dbReference>
<dbReference type="eggNOG" id="COG1741">
    <property type="taxonomic scope" value="Bacteria"/>
</dbReference>
<dbReference type="Gene3D" id="2.60.120.10">
    <property type="entry name" value="Jelly Rolls"/>
    <property type="match status" value="2"/>
</dbReference>